<dbReference type="PROSITE" id="PS51755">
    <property type="entry name" value="OMPR_PHOB"/>
    <property type="match status" value="1"/>
</dbReference>
<dbReference type="PANTHER" id="PTHR48111">
    <property type="entry name" value="REGULATOR OF RPOS"/>
    <property type="match status" value="1"/>
</dbReference>
<feature type="DNA-binding region" description="OmpR/PhoB-type" evidence="7">
    <location>
        <begin position="97"/>
        <end position="197"/>
    </location>
</feature>
<feature type="modified residue" description="4-aspartylphosphate" evidence="6">
    <location>
        <position position="19"/>
    </location>
</feature>
<reference evidence="10 11" key="1">
    <citation type="submission" date="2019-03" db="EMBL/GenBank/DDBJ databases">
        <title>Genomic Encyclopedia of Type Strains, Phase IV (KMG-IV): sequencing the most valuable type-strain genomes for metagenomic binning, comparative biology and taxonomic classification.</title>
        <authorList>
            <person name="Goeker M."/>
        </authorList>
    </citation>
    <scope>NUCLEOTIDE SEQUENCE [LARGE SCALE GENOMIC DNA]</scope>
    <source>
        <strain evidence="10 11">DSM 26752</strain>
    </source>
</reference>
<dbReference type="RefSeq" id="WP_132029766.1">
    <property type="nucleotide sequence ID" value="NZ_SMAE01000034.1"/>
</dbReference>
<proteinExistence type="predicted"/>
<dbReference type="Gene3D" id="6.10.250.690">
    <property type="match status" value="1"/>
</dbReference>
<dbReference type="Proteomes" id="UP000294567">
    <property type="component" value="Unassembled WGS sequence"/>
</dbReference>
<evidence type="ECO:0000259" key="8">
    <source>
        <dbReference type="PROSITE" id="PS50110"/>
    </source>
</evidence>
<dbReference type="GO" id="GO:0000976">
    <property type="term" value="F:transcription cis-regulatory region binding"/>
    <property type="evidence" value="ECO:0007669"/>
    <property type="project" value="TreeGrafter"/>
</dbReference>
<accession>A0A4R3KNY9</accession>
<evidence type="ECO:0000313" key="11">
    <source>
        <dbReference type="Proteomes" id="UP000294567"/>
    </source>
</evidence>
<dbReference type="Gene3D" id="3.40.50.2300">
    <property type="match status" value="1"/>
</dbReference>
<feature type="non-terminal residue" evidence="10">
    <location>
        <position position="1"/>
    </location>
</feature>
<evidence type="ECO:0000256" key="5">
    <source>
        <dbReference type="ARBA" id="ARBA00023163"/>
    </source>
</evidence>
<dbReference type="SUPFAM" id="SSF52172">
    <property type="entry name" value="CheY-like"/>
    <property type="match status" value="1"/>
</dbReference>
<comment type="caution">
    <text evidence="10">The sequence shown here is derived from an EMBL/GenBank/DDBJ whole genome shotgun (WGS) entry which is preliminary data.</text>
</comment>
<dbReference type="CDD" id="cd00383">
    <property type="entry name" value="trans_reg_C"/>
    <property type="match status" value="1"/>
</dbReference>
<organism evidence="10 11">
    <name type="scientific">Keratinibaculum paraultunense</name>
    <dbReference type="NCBI Taxonomy" id="1278232"/>
    <lineage>
        <taxon>Bacteria</taxon>
        <taxon>Bacillati</taxon>
        <taxon>Bacillota</taxon>
        <taxon>Tissierellia</taxon>
        <taxon>Tissierellales</taxon>
        <taxon>Tepidimicrobiaceae</taxon>
        <taxon>Keratinibaculum</taxon>
    </lineage>
</organism>
<evidence type="ECO:0000313" key="10">
    <source>
        <dbReference type="EMBL" id="TCS84883.1"/>
    </source>
</evidence>
<keyword evidence="11" id="KW-1185">Reference proteome</keyword>
<dbReference type="InterPro" id="IPR001789">
    <property type="entry name" value="Sig_transdc_resp-reg_receiver"/>
</dbReference>
<dbReference type="SMART" id="SM00448">
    <property type="entry name" value="REC"/>
    <property type="match status" value="1"/>
</dbReference>
<dbReference type="InterPro" id="IPR039420">
    <property type="entry name" value="WalR-like"/>
</dbReference>
<keyword evidence="5" id="KW-0804">Transcription</keyword>
<dbReference type="PROSITE" id="PS50110">
    <property type="entry name" value="RESPONSE_REGULATORY"/>
    <property type="match status" value="1"/>
</dbReference>
<evidence type="ECO:0000256" key="6">
    <source>
        <dbReference type="PROSITE-ProRule" id="PRU00169"/>
    </source>
</evidence>
<name>A0A4R3KNY9_9FIRM</name>
<evidence type="ECO:0000256" key="4">
    <source>
        <dbReference type="ARBA" id="ARBA00023125"/>
    </source>
</evidence>
<keyword evidence="3" id="KW-0805">Transcription regulation</keyword>
<sequence>SQDAMEYLEDNIPKALILDIMMPKIDGLTMLTKIREKYYYPVVLVTAKNEDLDVIKGLMLGSDDYIKKPFNPLELVTRVKALLRRIEVYEELDKKQKMIFQYKDLQLNLETRDCYVKGKKIDLTTTEFEILTLLLMNIGKKLSSEWIYKSITGDDYYNMAYNSVATHIRNLRIKLGDSFENPHYIKTVWGEGYVIEKND</sequence>
<evidence type="ECO:0000256" key="1">
    <source>
        <dbReference type="ARBA" id="ARBA00022553"/>
    </source>
</evidence>
<dbReference type="PANTHER" id="PTHR48111:SF40">
    <property type="entry name" value="PHOSPHATE REGULON TRANSCRIPTIONAL REGULATORY PROTEIN PHOB"/>
    <property type="match status" value="1"/>
</dbReference>
<protein>
    <submittedName>
        <fullName evidence="10">Two-component system response regulator VanR</fullName>
    </submittedName>
</protein>
<dbReference type="GO" id="GO:0005829">
    <property type="term" value="C:cytosol"/>
    <property type="evidence" value="ECO:0007669"/>
    <property type="project" value="TreeGrafter"/>
</dbReference>
<dbReference type="GO" id="GO:0000156">
    <property type="term" value="F:phosphorelay response regulator activity"/>
    <property type="evidence" value="ECO:0007669"/>
    <property type="project" value="TreeGrafter"/>
</dbReference>
<evidence type="ECO:0000256" key="2">
    <source>
        <dbReference type="ARBA" id="ARBA00023012"/>
    </source>
</evidence>
<dbReference type="GO" id="GO:0006355">
    <property type="term" value="P:regulation of DNA-templated transcription"/>
    <property type="evidence" value="ECO:0007669"/>
    <property type="project" value="InterPro"/>
</dbReference>
<feature type="domain" description="OmpR/PhoB-type" evidence="9">
    <location>
        <begin position="97"/>
        <end position="197"/>
    </location>
</feature>
<keyword evidence="1 6" id="KW-0597">Phosphoprotein</keyword>
<keyword evidence="4 7" id="KW-0238">DNA-binding</keyword>
<dbReference type="GO" id="GO:0032993">
    <property type="term" value="C:protein-DNA complex"/>
    <property type="evidence" value="ECO:0007669"/>
    <property type="project" value="TreeGrafter"/>
</dbReference>
<dbReference type="Pfam" id="PF00486">
    <property type="entry name" value="Trans_reg_C"/>
    <property type="match status" value="1"/>
</dbReference>
<dbReference type="InterPro" id="IPR011006">
    <property type="entry name" value="CheY-like_superfamily"/>
</dbReference>
<dbReference type="AlphaFoldDB" id="A0A4R3KNY9"/>
<gene>
    <name evidence="10" type="ORF">EDD65_1342</name>
</gene>
<dbReference type="InterPro" id="IPR001867">
    <property type="entry name" value="OmpR/PhoB-type_DNA-bd"/>
</dbReference>
<evidence type="ECO:0000259" key="9">
    <source>
        <dbReference type="PROSITE" id="PS51755"/>
    </source>
</evidence>
<dbReference type="Pfam" id="PF00072">
    <property type="entry name" value="Response_reg"/>
    <property type="match status" value="1"/>
</dbReference>
<evidence type="ECO:0000256" key="3">
    <source>
        <dbReference type="ARBA" id="ARBA00023015"/>
    </source>
</evidence>
<evidence type="ECO:0000256" key="7">
    <source>
        <dbReference type="PROSITE-ProRule" id="PRU01091"/>
    </source>
</evidence>
<dbReference type="Gene3D" id="1.10.10.10">
    <property type="entry name" value="Winged helix-like DNA-binding domain superfamily/Winged helix DNA-binding domain"/>
    <property type="match status" value="1"/>
</dbReference>
<feature type="domain" description="Response regulatory" evidence="8">
    <location>
        <begin position="1"/>
        <end position="83"/>
    </location>
</feature>
<dbReference type="OrthoDB" id="165980at2"/>
<keyword evidence="2" id="KW-0902">Two-component regulatory system</keyword>
<dbReference type="SMART" id="SM00862">
    <property type="entry name" value="Trans_reg_C"/>
    <property type="match status" value="1"/>
</dbReference>
<dbReference type="EMBL" id="SMAE01000034">
    <property type="protein sequence ID" value="TCS84883.1"/>
    <property type="molecule type" value="Genomic_DNA"/>
</dbReference>
<dbReference type="InterPro" id="IPR036388">
    <property type="entry name" value="WH-like_DNA-bd_sf"/>
</dbReference>